<accession>A0ABV6H2N0</accession>
<comment type="caution">
    <text evidence="2">The sequence shown here is derived from an EMBL/GenBank/DDBJ whole genome shotgun (WGS) entry which is preliminary data.</text>
</comment>
<dbReference type="EC" id="2.4.-.-" evidence="2"/>
<dbReference type="CDD" id="cd04179">
    <property type="entry name" value="DPM_DPG-synthase_like"/>
    <property type="match status" value="1"/>
</dbReference>
<dbReference type="InterPro" id="IPR001173">
    <property type="entry name" value="Glyco_trans_2-like"/>
</dbReference>
<dbReference type="EMBL" id="JBHLWB010000004">
    <property type="protein sequence ID" value="MFC0309030.1"/>
    <property type="molecule type" value="Genomic_DNA"/>
</dbReference>
<keyword evidence="3" id="KW-1185">Reference proteome</keyword>
<evidence type="ECO:0000313" key="3">
    <source>
        <dbReference type="Proteomes" id="UP001589767"/>
    </source>
</evidence>
<dbReference type="RefSeq" id="WP_382370098.1">
    <property type="nucleotide sequence ID" value="NZ_JBHLWB010000004.1"/>
</dbReference>
<dbReference type="Pfam" id="PF00535">
    <property type="entry name" value="Glycos_transf_2"/>
    <property type="match status" value="1"/>
</dbReference>
<organism evidence="2 3">
    <name type="scientific">Gallibacterium trehalosifermentans</name>
    <dbReference type="NCBI Taxonomy" id="516935"/>
    <lineage>
        <taxon>Bacteria</taxon>
        <taxon>Pseudomonadati</taxon>
        <taxon>Pseudomonadota</taxon>
        <taxon>Gammaproteobacteria</taxon>
        <taxon>Pasteurellales</taxon>
        <taxon>Pasteurellaceae</taxon>
        <taxon>Gallibacterium</taxon>
    </lineage>
</organism>
<dbReference type="Proteomes" id="UP001589767">
    <property type="component" value="Unassembled WGS sequence"/>
</dbReference>
<dbReference type="Gene3D" id="3.90.550.10">
    <property type="entry name" value="Spore Coat Polysaccharide Biosynthesis Protein SpsA, Chain A"/>
    <property type="match status" value="1"/>
</dbReference>
<reference evidence="2 3" key="1">
    <citation type="submission" date="2024-09" db="EMBL/GenBank/DDBJ databases">
        <authorList>
            <person name="Sun Q."/>
            <person name="Mori K."/>
        </authorList>
    </citation>
    <scope>NUCLEOTIDE SEQUENCE [LARGE SCALE GENOMIC DNA]</scope>
    <source>
        <strain evidence="2 3">CCM 7539</strain>
    </source>
</reference>
<gene>
    <name evidence="2" type="ORF">ACFFHK_04830</name>
</gene>
<protein>
    <submittedName>
        <fullName evidence="2">Glycosyltransferase</fullName>
        <ecNumber evidence="2">2.4.-.-</ecNumber>
    </submittedName>
</protein>
<keyword evidence="2" id="KW-0328">Glycosyltransferase</keyword>
<dbReference type="InterPro" id="IPR029044">
    <property type="entry name" value="Nucleotide-diphossugar_trans"/>
</dbReference>
<dbReference type="SUPFAM" id="SSF53448">
    <property type="entry name" value="Nucleotide-diphospho-sugar transferases"/>
    <property type="match status" value="1"/>
</dbReference>
<dbReference type="GO" id="GO:0016757">
    <property type="term" value="F:glycosyltransferase activity"/>
    <property type="evidence" value="ECO:0007669"/>
    <property type="project" value="UniProtKB-KW"/>
</dbReference>
<feature type="domain" description="Glycosyltransferase 2-like" evidence="1">
    <location>
        <begin position="7"/>
        <end position="146"/>
    </location>
</feature>
<keyword evidence="2" id="KW-0808">Transferase</keyword>
<evidence type="ECO:0000259" key="1">
    <source>
        <dbReference type="Pfam" id="PF00535"/>
    </source>
</evidence>
<name>A0ABV6H2N0_9PAST</name>
<dbReference type="PANTHER" id="PTHR10859:SF91">
    <property type="entry name" value="DOLICHYL-PHOSPHATE BETA-GLUCOSYLTRANSFERASE"/>
    <property type="match status" value="1"/>
</dbReference>
<proteinExistence type="predicted"/>
<sequence length="559" mass="64835">MNFRPCFIVPCYNHGKFIEAVLAKLQAYSYPIIVIDDGSNAETAEKLAQLQPHFNLILHRHSQNCGKGGAIKTALYLAEIHGFSHALQVDADGQHQLSDIEKLLSYAKDHPETLVSANPIFDESVPKARYYGRYLTHFWVWLETLSLQIKDSMCGFRVYPVSHTLALIRNHFIGNKMDFDIEIIVQYYWHYRQVHFIPSQVIYPADGISHFDQLYDNLRLSRMHCRLLLQFWYRIPSLLMRKTAQKSAQPHWSKMQETGSIIGIRTLLAIYSLLGRKGFRLLLKPVILYYWLFSRTHRQASEAYLQNVQHYAKQQHLPLNQQVALTSFNHLSYFAESMLNKLIAWRGEISAADLNFHTPEEFDCEQLKGGLIIGSHLGDLELSRALGSRITDLKITALVFTKHAVRFNQLIQQQQSNQDQLEVLQVDAISPATLLLLQERVQQGHTIVLVGDRTSPNESQKSNQSQVDFLGQPAYFPHGPYILAHLLKVPVFLLFALRNPAQEGRFDIYIEPFAKNIQLPRQQREQAIVPYIQHYVERLTYYCLKSPLEWFNFFNFWHK</sequence>
<dbReference type="PANTHER" id="PTHR10859">
    <property type="entry name" value="GLYCOSYL TRANSFERASE"/>
    <property type="match status" value="1"/>
</dbReference>
<evidence type="ECO:0000313" key="2">
    <source>
        <dbReference type="EMBL" id="MFC0309030.1"/>
    </source>
</evidence>